<reference evidence="4 5" key="1">
    <citation type="submission" date="2024-02" db="EMBL/GenBank/DDBJ databases">
        <title>A novel Wenzhouxiangellaceae bacterium, isolated from coastal sediments.</title>
        <authorList>
            <person name="Du Z.-J."/>
            <person name="Ye Y.-Q."/>
            <person name="Zhang X.-Y."/>
        </authorList>
    </citation>
    <scope>NUCLEOTIDE SEQUENCE [LARGE SCALE GENOMIC DNA]</scope>
    <source>
        <strain evidence="4 5">CH-27</strain>
    </source>
</reference>
<evidence type="ECO:0000256" key="1">
    <source>
        <dbReference type="ARBA" id="ARBA00022729"/>
    </source>
</evidence>
<dbReference type="InterPro" id="IPR003715">
    <property type="entry name" value="Poly_export_N"/>
</dbReference>
<dbReference type="AlphaFoldDB" id="A0AAW9RH96"/>
<evidence type="ECO:0000259" key="2">
    <source>
        <dbReference type="Pfam" id="PF02563"/>
    </source>
</evidence>
<organism evidence="4 5">
    <name type="scientific">Elongatibacter sediminis</name>
    <dbReference type="NCBI Taxonomy" id="3119006"/>
    <lineage>
        <taxon>Bacteria</taxon>
        <taxon>Pseudomonadati</taxon>
        <taxon>Pseudomonadota</taxon>
        <taxon>Gammaproteobacteria</taxon>
        <taxon>Chromatiales</taxon>
        <taxon>Wenzhouxiangellaceae</taxon>
        <taxon>Elongatibacter</taxon>
    </lineage>
</organism>
<dbReference type="InterPro" id="IPR049712">
    <property type="entry name" value="Poly_export"/>
</dbReference>
<dbReference type="GO" id="GO:0015159">
    <property type="term" value="F:polysaccharide transmembrane transporter activity"/>
    <property type="evidence" value="ECO:0007669"/>
    <property type="project" value="InterPro"/>
</dbReference>
<dbReference type="Gene3D" id="3.30.1950.10">
    <property type="entry name" value="wza like domain"/>
    <property type="match status" value="1"/>
</dbReference>
<gene>
    <name evidence="4" type="ORF">V3330_04510</name>
</gene>
<comment type="caution">
    <text evidence="4">The sequence shown here is derived from an EMBL/GenBank/DDBJ whole genome shotgun (WGS) entry which is preliminary data.</text>
</comment>
<protein>
    <submittedName>
        <fullName evidence="4">Polysaccharide biosynthesis/export family protein</fullName>
    </submittedName>
</protein>
<sequence>MLLTLCSLAAAAQEPQAEPLLQSGLSNDSYALSPGDRLRISVFNHEDLSGEFQLDSDGRFSMPLIGTVDAAGLTPAELESLLVNRYKPDYLVNPRIFIQVLNARLYYLVGEVRGTGAFPYVPGMTYLTAIAKAGGFTYRAKKEYVYVVRAEDPDQEEIRLSVEELVRPGDIVRIAERLF</sequence>
<accession>A0AAW9RH96</accession>
<keyword evidence="1" id="KW-0732">Signal</keyword>
<dbReference type="Pfam" id="PF02563">
    <property type="entry name" value="Poly_export"/>
    <property type="match status" value="1"/>
</dbReference>
<dbReference type="PANTHER" id="PTHR33619:SF3">
    <property type="entry name" value="POLYSACCHARIDE EXPORT PROTEIN GFCE-RELATED"/>
    <property type="match status" value="1"/>
</dbReference>
<proteinExistence type="predicted"/>
<evidence type="ECO:0000313" key="5">
    <source>
        <dbReference type="Proteomes" id="UP001359886"/>
    </source>
</evidence>
<dbReference type="InterPro" id="IPR019554">
    <property type="entry name" value="Soluble_ligand-bd"/>
</dbReference>
<dbReference type="Proteomes" id="UP001359886">
    <property type="component" value="Unassembled WGS sequence"/>
</dbReference>
<feature type="domain" description="Polysaccharide export protein N-terminal" evidence="2">
    <location>
        <begin position="27"/>
        <end position="100"/>
    </location>
</feature>
<evidence type="ECO:0000313" key="4">
    <source>
        <dbReference type="EMBL" id="MEJ8566876.1"/>
    </source>
</evidence>
<evidence type="ECO:0000259" key="3">
    <source>
        <dbReference type="Pfam" id="PF10531"/>
    </source>
</evidence>
<keyword evidence="5" id="KW-1185">Reference proteome</keyword>
<dbReference type="Pfam" id="PF10531">
    <property type="entry name" value="SLBB"/>
    <property type="match status" value="1"/>
</dbReference>
<name>A0AAW9RH96_9GAMM</name>
<feature type="domain" description="Soluble ligand binding" evidence="3">
    <location>
        <begin position="106"/>
        <end position="150"/>
    </location>
</feature>
<dbReference type="EMBL" id="JAZHOG010000002">
    <property type="protein sequence ID" value="MEJ8566876.1"/>
    <property type="molecule type" value="Genomic_DNA"/>
</dbReference>
<dbReference type="PANTHER" id="PTHR33619">
    <property type="entry name" value="POLYSACCHARIDE EXPORT PROTEIN GFCE-RELATED"/>
    <property type="match status" value="1"/>
</dbReference>
<dbReference type="Gene3D" id="3.10.560.10">
    <property type="entry name" value="Outer membrane lipoprotein wza domain like"/>
    <property type="match status" value="1"/>
</dbReference>